<dbReference type="InterPro" id="IPR003356">
    <property type="entry name" value="DNA_methylase_A-5"/>
</dbReference>
<dbReference type="Proteomes" id="UP000461234">
    <property type="component" value="Unassembled WGS sequence"/>
</dbReference>
<accession>A0A5R9HGV5</accession>
<dbReference type="GO" id="GO:0003677">
    <property type="term" value="F:DNA binding"/>
    <property type="evidence" value="ECO:0007669"/>
    <property type="project" value="InterPro"/>
</dbReference>
<dbReference type="InterPro" id="IPR029063">
    <property type="entry name" value="SAM-dependent_MTases_sf"/>
</dbReference>
<sequence>MNQLINHNNSLRNTIERTDLTLLDAAIDLDSIDLVLRECLTIEEMREAGSFFTGQILATATVKAFPSAVTFDSIILDPTCGAGNLLIECSRMLGVEKNLSSTLKKWGKVLWGFDIHESFIESTKLRLVIEALRRGVNKDCSIEDALSFFINIQVKDVLTLTKNDVSEVTHAILNPPFSIWPSPNKYYWKSGKINAAGIVFDHFLRIFPEGCFFSAILPDVLRSGSRYNLFRDFCSLKSDAICQIWGRFNKKTDVDVFILSGKILDEENNKKIVWQESFGEYIPLSDNFEVRTGPLVAYRDPEVGPEYPYFHSKNTPSWQIITQANERRKFNGTVISPPFIIIKRTSSPGDKYRATASLIDMNEMVAVENHMIIIKPKSNSIGECKKLMKILRSKSTNEFLNSRIRLRHLTVQVIKDIPLKKVS</sequence>
<name>A0A5R9HGV5_ACIBA</name>
<dbReference type="PRINTS" id="PR00507">
    <property type="entry name" value="N12N6MTFRASE"/>
</dbReference>
<keyword evidence="2" id="KW-0489">Methyltransferase</keyword>
<organism evidence="2 3">
    <name type="scientific">Acinetobacter baumannii</name>
    <dbReference type="NCBI Taxonomy" id="470"/>
    <lineage>
        <taxon>Bacteria</taxon>
        <taxon>Pseudomonadati</taxon>
        <taxon>Pseudomonadota</taxon>
        <taxon>Gammaproteobacteria</taxon>
        <taxon>Moraxellales</taxon>
        <taxon>Moraxellaceae</taxon>
        <taxon>Acinetobacter</taxon>
        <taxon>Acinetobacter calcoaceticus/baumannii complex</taxon>
    </lineage>
</organism>
<dbReference type="EMBL" id="WIOC01000005">
    <property type="protein sequence ID" value="MQR48819.1"/>
    <property type="molecule type" value="Genomic_DNA"/>
</dbReference>
<evidence type="ECO:0000313" key="2">
    <source>
        <dbReference type="EMBL" id="MQR48819.1"/>
    </source>
</evidence>
<evidence type="ECO:0000313" key="3">
    <source>
        <dbReference type="Proteomes" id="UP000461234"/>
    </source>
</evidence>
<dbReference type="AlphaFoldDB" id="A0A5R9HGV5"/>
<evidence type="ECO:0000256" key="1">
    <source>
        <dbReference type="ARBA" id="ARBA00006594"/>
    </source>
</evidence>
<dbReference type="GO" id="GO:0008170">
    <property type="term" value="F:N-methyltransferase activity"/>
    <property type="evidence" value="ECO:0007669"/>
    <property type="project" value="InterPro"/>
</dbReference>
<dbReference type="SUPFAM" id="SSF53335">
    <property type="entry name" value="S-adenosyl-L-methionine-dependent methyltransferases"/>
    <property type="match status" value="1"/>
</dbReference>
<proteinExistence type="inferred from homology"/>
<dbReference type="Pfam" id="PF02384">
    <property type="entry name" value="N6_Mtase"/>
    <property type="match status" value="1"/>
</dbReference>
<reference evidence="2 3" key="1">
    <citation type="submission" date="2019-10" db="EMBL/GenBank/DDBJ databases">
        <title>Genetic environment of the oxa23 gene and comparative analysis of carbapenem resistant Acinetobacter baumannii isolates belonging to global clone 1, lineage 2 recovered in a burns hospital outbreak in 2012-2013.</title>
        <authorList>
            <person name="Douraghi M."/>
            <person name="Aris P."/>
            <person name="Kenyon J."/>
            <person name="Hamidian M."/>
        </authorList>
    </citation>
    <scope>NUCLEOTIDE SEQUENCE [LARGE SCALE GENOMIC DNA]</scope>
    <source>
        <strain evidence="2 3">ABS103</strain>
    </source>
</reference>
<gene>
    <name evidence="2" type="ORF">F2P40_05665</name>
</gene>
<dbReference type="GO" id="GO:0032259">
    <property type="term" value="P:methylation"/>
    <property type="evidence" value="ECO:0007669"/>
    <property type="project" value="UniProtKB-KW"/>
</dbReference>
<keyword evidence="2" id="KW-0808">Transferase</keyword>
<protein>
    <submittedName>
        <fullName evidence="2">N-6 DNA methylase</fullName>
    </submittedName>
</protein>
<dbReference type="Gene3D" id="3.40.50.150">
    <property type="entry name" value="Vaccinia Virus protein VP39"/>
    <property type="match status" value="1"/>
</dbReference>
<comment type="similarity">
    <text evidence="1">Belongs to the N(4)/N(6)-methyltransferase family.</text>
</comment>
<dbReference type="RefSeq" id="WP_001072510.1">
    <property type="nucleotide sequence ID" value="NZ_AP023077.1"/>
</dbReference>
<comment type="caution">
    <text evidence="2">The sequence shown here is derived from an EMBL/GenBank/DDBJ whole genome shotgun (WGS) entry which is preliminary data.</text>
</comment>